<dbReference type="PANTHER" id="PTHR43576:SF2">
    <property type="entry name" value="INTRACELLULAR EXO-ALPHA-L-ARABINOFURANOSIDASE 2"/>
    <property type="match status" value="1"/>
</dbReference>
<accession>A0A401LTL8</accession>
<dbReference type="GO" id="GO:0000272">
    <property type="term" value="P:polysaccharide catabolic process"/>
    <property type="evidence" value="ECO:0007669"/>
    <property type="project" value="TreeGrafter"/>
</dbReference>
<evidence type="ECO:0000259" key="8">
    <source>
        <dbReference type="SMART" id="SM00813"/>
    </source>
</evidence>
<dbReference type="SUPFAM" id="SSF51011">
    <property type="entry name" value="Glycosyl hydrolase domain"/>
    <property type="match status" value="1"/>
</dbReference>
<dbReference type="EMBL" id="BHWB01000004">
    <property type="protein sequence ID" value="GCB34757.1"/>
    <property type="molecule type" value="Genomic_DNA"/>
</dbReference>
<dbReference type="InterPro" id="IPR055235">
    <property type="entry name" value="ASD1_cat"/>
</dbReference>
<dbReference type="InterPro" id="IPR017853">
    <property type="entry name" value="GH"/>
</dbReference>
<evidence type="ECO:0000313" key="9">
    <source>
        <dbReference type="EMBL" id="GCB34757.1"/>
    </source>
</evidence>
<dbReference type="Proteomes" id="UP000288079">
    <property type="component" value="Unassembled WGS sequence"/>
</dbReference>
<evidence type="ECO:0000256" key="3">
    <source>
        <dbReference type="ARBA" id="ARBA00011165"/>
    </source>
</evidence>
<protein>
    <recommendedName>
        <fullName evidence="4">non-reducing end alpha-L-arabinofuranosidase</fullName>
        <ecNumber evidence="4">3.2.1.55</ecNumber>
    </recommendedName>
</protein>
<organism evidence="9 10">
    <name type="scientific">Bacteroides faecalis</name>
    <dbReference type="NCBI Taxonomy" id="2447885"/>
    <lineage>
        <taxon>Bacteria</taxon>
        <taxon>Pseudomonadati</taxon>
        <taxon>Bacteroidota</taxon>
        <taxon>Bacteroidia</taxon>
        <taxon>Bacteroidales</taxon>
        <taxon>Bacteroidaceae</taxon>
        <taxon>Bacteroides</taxon>
    </lineage>
</organism>
<evidence type="ECO:0000256" key="5">
    <source>
        <dbReference type="ARBA" id="ARBA00022801"/>
    </source>
</evidence>
<sequence length="539" mass="60892">MVLLCIGLIAEHTIKILNLNFKNIIMRIKLLVSTAFLAISISLSAQKEATITVHIDQGKEIIPKEIYGQFAEHLGSCIYGGLWVGEKSEIPNIKGYRTDVFNALKDLAVPVLRWPGGCFADEYHWMDGIGPKENRPKMVNNNWGGTIEDNSFGTHEFLNLCEMLGCEPYISGNVGSGTVEELAKWVEYMTSEGDSPMANLRRKNGRDKAWKVKYLGVGNESWGCGGNMRPEYYSDLYRRYSTYCRNYDGNYLFKIASGASDYDYNWTEVLMNRVGHGMQGLSLHYYTVSGWSGSKGAATKFNKDDYYWTMGKCLEVEDVIKKHCAIMDKYDKDKRIALMLDEWGTWWDEEPGTTRGHLYQQNTLRDAFVASLSLDVFHKYTDRLKMANIAQIVNVLQSMILTKDKEIVLTPTYYVFKMYKVHQDATYLPLELNCEIMNVRGNRVVPSISATSSKDKNGIIHLSLSNVDADNAQEVTINLPDVRASKATGEILTSPNLTDYNSFANPNNVKLAPFKEVKINKGVLKVKLPAKSIVTLELH</sequence>
<name>A0A401LTL8_9BACE</name>
<dbReference type="Gene3D" id="2.60.40.1180">
    <property type="entry name" value="Golgi alpha-mannosidase II"/>
    <property type="match status" value="1"/>
</dbReference>
<comment type="similarity">
    <text evidence="2">Belongs to the glycosyl hydrolase 51 family.</text>
</comment>
<comment type="catalytic activity">
    <reaction evidence="1">
        <text>Hydrolysis of terminal non-reducing alpha-L-arabinofuranoside residues in alpha-L-arabinosides.</text>
        <dbReference type="EC" id="3.2.1.55"/>
    </reaction>
</comment>
<keyword evidence="6" id="KW-0119">Carbohydrate metabolism</keyword>
<evidence type="ECO:0000313" key="10">
    <source>
        <dbReference type="Proteomes" id="UP000288079"/>
    </source>
</evidence>
<evidence type="ECO:0000256" key="1">
    <source>
        <dbReference type="ARBA" id="ARBA00001462"/>
    </source>
</evidence>
<evidence type="ECO:0000256" key="4">
    <source>
        <dbReference type="ARBA" id="ARBA00012670"/>
    </source>
</evidence>
<dbReference type="SUPFAM" id="SSF51445">
    <property type="entry name" value="(Trans)glycosidases"/>
    <property type="match status" value="1"/>
</dbReference>
<dbReference type="InterPro" id="IPR010720">
    <property type="entry name" value="Alpha-L-AF_C"/>
</dbReference>
<feature type="domain" description="Alpha-L-arabinofuranosidase C-terminal" evidence="8">
    <location>
        <begin position="341"/>
        <end position="532"/>
    </location>
</feature>
<keyword evidence="10" id="KW-1185">Reference proteome</keyword>
<proteinExistence type="inferred from homology"/>
<comment type="subunit">
    <text evidence="3">Homohexamer; trimer of dimers.</text>
</comment>
<dbReference type="Gene3D" id="3.20.20.80">
    <property type="entry name" value="Glycosidases"/>
    <property type="match status" value="1"/>
</dbReference>
<dbReference type="SMART" id="SM00813">
    <property type="entry name" value="Alpha-L-AF_C"/>
    <property type="match status" value="1"/>
</dbReference>
<evidence type="ECO:0000256" key="2">
    <source>
        <dbReference type="ARBA" id="ARBA00007186"/>
    </source>
</evidence>
<dbReference type="Pfam" id="PF22848">
    <property type="entry name" value="ASD1_dom"/>
    <property type="match status" value="1"/>
</dbReference>
<dbReference type="GO" id="GO:0046373">
    <property type="term" value="P:L-arabinose metabolic process"/>
    <property type="evidence" value="ECO:0007669"/>
    <property type="project" value="InterPro"/>
</dbReference>
<evidence type="ECO:0000256" key="7">
    <source>
        <dbReference type="ARBA" id="ARBA00023295"/>
    </source>
</evidence>
<keyword evidence="7" id="KW-0326">Glycosidase</keyword>
<gene>
    <name evidence="9" type="ORF">KGMB02408_17020</name>
</gene>
<dbReference type="PANTHER" id="PTHR43576">
    <property type="entry name" value="ALPHA-L-ARABINOFURANOSIDASE C-RELATED"/>
    <property type="match status" value="1"/>
</dbReference>
<dbReference type="Pfam" id="PF06964">
    <property type="entry name" value="Alpha-L-AF_C"/>
    <property type="match status" value="1"/>
</dbReference>
<evidence type="ECO:0000256" key="6">
    <source>
        <dbReference type="ARBA" id="ARBA00023277"/>
    </source>
</evidence>
<comment type="caution">
    <text evidence="9">The sequence shown here is derived from an EMBL/GenBank/DDBJ whole genome shotgun (WGS) entry which is preliminary data.</text>
</comment>
<keyword evidence="5" id="KW-0378">Hydrolase</keyword>
<dbReference type="GO" id="GO:0046556">
    <property type="term" value="F:alpha-L-arabinofuranosidase activity"/>
    <property type="evidence" value="ECO:0007669"/>
    <property type="project" value="UniProtKB-EC"/>
</dbReference>
<reference evidence="9 10" key="1">
    <citation type="submission" date="2018-10" db="EMBL/GenBank/DDBJ databases">
        <title>Draft Genome Sequence of Bacteroides sp. KCTC 15687.</title>
        <authorList>
            <person name="Yu S.Y."/>
            <person name="Kim J.S."/>
            <person name="Oh B.S."/>
            <person name="Park S.H."/>
            <person name="Kang S.W."/>
            <person name="Park J.E."/>
            <person name="Choi S.H."/>
            <person name="Han K.I."/>
            <person name="Lee K.C."/>
            <person name="Eom M.K."/>
            <person name="Suh M.K."/>
            <person name="Lee D.H."/>
            <person name="Yoon H."/>
            <person name="Kim B."/>
            <person name="Yang S.J."/>
            <person name="Lee J.S."/>
            <person name="Lee J.H."/>
        </authorList>
    </citation>
    <scope>NUCLEOTIDE SEQUENCE [LARGE SCALE GENOMIC DNA]</scope>
    <source>
        <strain evidence="9 10">KCTC 15687</strain>
    </source>
</reference>
<dbReference type="AlphaFoldDB" id="A0A401LTL8"/>
<dbReference type="InterPro" id="IPR013780">
    <property type="entry name" value="Glyco_hydro_b"/>
</dbReference>
<dbReference type="EC" id="3.2.1.55" evidence="4"/>